<sequence length="214" mass="23898">MNRRQALRNIGLGTGALVVGPTTLGLLQSCKNEPSYNWQPTFLSAANGFALQQILEVIIPKTDTPGAKDLNLAKFIDSYMDKVASKEKQNEFLETADAFSRAFQEEFDKEAGEGTAENYEQIVRKYLKANDKEIEVYKKRLTETQDPQDRDPKVLMDADAGAFSYLENVRGMGIWGWKTSEQIGENVLWYDPVPGEYIPCGPTSELGNGKTMSL</sequence>
<dbReference type="Proteomes" id="UP001597131">
    <property type="component" value="Unassembled WGS sequence"/>
</dbReference>
<accession>A0ABW3NSC0</accession>
<keyword evidence="1" id="KW-0560">Oxidoreductase</keyword>
<proteinExistence type="predicted"/>
<dbReference type="PROSITE" id="PS51257">
    <property type="entry name" value="PROKAR_LIPOPROTEIN"/>
    <property type="match status" value="1"/>
</dbReference>
<protein>
    <submittedName>
        <fullName evidence="1">Gluconate 2-dehydrogenase subunit 3 family protein</fullName>
        <ecNumber evidence="1">1.-.-.-</ecNumber>
    </submittedName>
</protein>
<organism evidence="1 2">
    <name type="scientific">Salegentibacter chungangensis</name>
    <dbReference type="NCBI Taxonomy" id="1335724"/>
    <lineage>
        <taxon>Bacteria</taxon>
        <taxon>Pseudomonadati</taxon>
        <taxon>Bacteroidota</taxon>
        <taxon>Flavobacteriia</taxon>
        <taxon>Flavobacteriales</taxon>
        <taxon>Flavobacteriaceae</taxon>
        <taxon>Salegentibacter</taxon>
    </lineage>
</organism>
<evidence type="ECO:0000313" key="1">
    <source>
        <dbReference type="EMBL" id="MFD1095666.1"/>
    </source>
</evidence>
<gene>
    <name evidence="1" type="ORF">ACFQ3Q_07900</name>
</gene>
<keyword evidence="2" id="KW-1185">Reference proteome</keyword>
<dbReference type="InterPro" id="IPR027056">
    <property type="entry name" value="Gluconate_2DH_su3"/>
</dbReference>
<name>A0ABW3NSC0_9FLAO</name>
<dbReference type="Pfam" id="PF13618">
    <property type="entry name" value="Gluconate_2-dh3"/>
    <property type="match status" value="1"/>
</dbReference>
<evidence type="ECO:0000313" key="2">
    <source>
        <dbReference type="Proteomes" id="UP001597131"/>
    </source>
</evidence>
<dbReference type="RefSeq" id="WP_380744597.1">
    <property type="nucleotide sequence ID" value="NZ_JBHTLI010000001.1"/>
</dbReference>
<dbReference type="EMBL" id="JBHTLI010000001">
    <property type="protein sequence ID" value="MFD1095666.1"/>
    <property type="molecule type" value="Genomic_DNA"/>
</dbReference>
<dbReference type="GO" id="GO:0016491">
    <property type="term" value="F:oxidoreductase activity"/>
    <property type="evidence" value="ECO:0007669"/>
    <property type="project" value="UniProtKB-KW"/>
</dbReference>
<reference evidence="2" key="1">
    <citation type="journal article" date="2019" name="Int. J. Syst. Evol. Microbiol.">
        <title>The Global Catalogue of Microorganisms (GCM) 10K type strain sequencing project: providing services to taxonomists for standard genome sequencing and annotation.</title>
        <authorList>
            <consortium name="The Broad Institute Genomics Platform"/>
            <consortium name="The Broad Institute Genome Sequencing Center for Infectious Disease"/>
            <person name="Wu L."/>
            <person name="Ma J."/>
        </authorList>
    </citation>
    <scope>NUCLEOTIDE SEQUENCE [LARGE SCALE GENOMIC DNA]</scope>
    <source>
        <strain evidence="2">CCUG 64793</strain>
    </source>
</reference>
<comment type="caution">
    <text evidence="1">The sequence shown here is derived from an EMBL/GenBank/DDBJ whole genome shotgun (WGS) entry which is preliminary data.</text>
</comment>
<dbReference type="EC" id="1.-.-.-" evidence="1"/>